<dbReference type="OrthoDB" id="434070at2759"/>
<name>A0A8J6C9S7_DIALT</name>
<dbReference type="EMBL" id="JAGTXO010000016">
    <property type="protein sequence ID" value="KAG8463326.1"/>
    <property type="molecule type" value="Genomic_DNA"/>
</dbReference>
<evidence type="ECO:0000313" key="2">
    <source>
        <dbReference type="Proteomes" id="UP000751190"/>
    </source>
</evidence>
<organism evidence="1 2">
    <name type="scientific">Diacronema lutheri</name>
    <name type="common">Unicellular marine alga</name>
    <name type="synonym">Monochrysis lutheri</name>
    <dbReference type="NCBI Taxonomy" id="2081491"/>
    <lineage>
        <taxon>Eukaryota</taxon>
        <taxon>Haptista</taxon>
        <taxon>Haptophyta</taxon>
        <taxon>Pavlovophyceae</taxon>
        <taxon>Pavlovales</taxon>
        <taxon>Pavlovaceae</taxon>
        <taxon>Diacronema</taxon>
    </lineage>
</organism>
<accession>A0A8J6C9S7</accession>
<proteinExistence type="predicted"/>
<evidence type="ECO:0000313" key="1">
    <source>
        <dbReference type="EMBL" id="KAG8463326.1"/>
    </source>
</evidence>
<protein>
    <submittedName>
        <fullName evidence="1">Uncharacterized protein</fullName>
    </submittedName>
</protein>
<gene>
    <name evidence="1" type="ORF">KFE25_004837</name>
</gene>
<sequence length="241" mass="25298">MIRVATSALTQGGHARWPARALARRAAELAARLDGSPACRSAGAGAIGLGACAGWAASGDATACEAAATSSAAGGELLGSVLGVWQLDRSASESLCPFIAGLGMPGARYVCRLVDAVSVTLRISLEADGDAQIVDKSVFGRNVTRFALNGSEREVATRGGRKKFMLSGWPNPSRNGVVTRCRLFQRGDGWETLMERRVLADGRLEETNVLRRPELPDVVVRRYFARASRHTDAGASASAAA</sequence>
<comment type="caution">
    <text evidence="1">The sequence shown here is derived from an EMBL/GenBank/DDBJ whole genome shotgun (WGS) entry which is preliminary data.</text>
</comment>
<dbReference type="Proteomes" id="UP000751190">
    <property type="component" value="Unassembled WGS sequence"/>
</dbReference>
<reference evidence="1" key="1">
    <citation type="submission" date="2021-05" db="EMBL/GenBank/DDBJ databases">
        <title>The genome of the haptophyte Pavlova lutheri (Diacronema luteri, Pavlovales) - a model for lipid biosynthesis in eukaryotic algae.</title>
        <authorList>
            <person name="Hulatt C.J."/>
            <person name="Posewitz M.C."/>
        </authorList>
    </citation>
    <scope>NUCLEOTIDE SEQUENCE</scope>
    <source>
        <strain evidence="1">NIVA-4/92</strain>
    </source>
</reference>
<keyword evidence="2" id="KW-1185">Reference proteome</keyword>
<dbReference type="AlphaFoldDB" id="A0A8J6C9S7"/>